<dbReference type="SUPFAM" id="SSF55729">
    <property type="entry name" value="Acyl-CoA N-acyltransferases (Nat)"/>
    <property type="match status" value="1"/>
</dbReference>
<dbReference type="Pfam" id="PF00583">
    <property type="entry name" value="Acetyltransf_1"/>
    <property type="match status" value="1"/>
</dbReference>
<reference evidence="4" key="1">
    <citation type="submission" date="2022-07" db="EMBL/GenBank/DDBJ databases">
        <title>Complete Genome Sequence of the Radioresistant Bacterium Deinococcus aetherius ST0316, Isolated from the Air Dust collected in Lower Stratosphere above Japan.</title>
        <authorList>
            <person name="Satoh K."/>
            <person name="Hagiwara K."/>
            <person name="Katsumata K."/>
            <person name="Kubo A."/>
            <person name="Yokobori S."/>
            <person name="Yamagishi A."/>
            <person name="Oono Y."/>
            <person name="Narumi I."/>
        </authorList>
    </citation>
    <scope>NUCLEOTIDE SEQUENCE</scope>
    <source>
        <strain evidence="4">ST0316</strain>
    </source>
</reference>
<evidence type="ECO:0000256" key="2">
    <source>
        <dbReference type="ARBA" id="ARBA00023315"/>
    </source>
</evidence>
<keyword evidence="5" id="KW-1185">Reference proteome</keyword>
<accession>A0ABN6RK91</accession>
<dbReference type="PROSITE" id="PS51186">
    <property type="entry name" value="GNAT"/>
    <property type="match status" value="1"/>
</dbReference>
<evidence type="ECO:0000259" key="3">
    <source>
        <dbReference type="PROSITE" id="PS51186"/>
    </source>
</evidence>
<feature type="domain" description="N-acetyltransferase" evidence="3">
    <location>
        <begin position="5"/>
        <end position="188"/>
    </location>
</feature>
<keyword evidence="1" id="KW-0808">Transferase</keyword>
<dbReference type="InterPro" id="IPR000182">
    <property type="entry name" value="GNAT_dom"/>
</dbReference>
<name>A0ABN6RK91_9DEIO</name>
<dbReference type="PANTHER" id="PTHR43877">
    <property type="entry name" value="AMINOALKYLPHOSPHONATE N-ACETYLTRANSFERASE-RELATED-RELATED"/>
    <property type="match status" value="1"/>
</dbReference>
<evidence type="ECO:0000313" key="5">
    <source>
        <dbReference type="Proteomes" id="UP001064971"/>
    </source>
</evidence>
<protein>
    <submittedName>
        <fullName evidence="4">GNAT family N-acetyltransferase</fullName>
    </submittedName>
</protein>
<dbReference type="EMBL" id="AP026560">
    <property type="protein sequence ID" value="BDP42131.1"/>
    <property type="molecule type" value="Genomic_DNA"/>
</dbReference>
<dbReference type="Proteomes" id="UP001064971">
    <property type="component" value="Chromosome"/>
</dbReference>
<dbReference type="Gene3D" id="3.40.630.30">
    <property type="match status" value="1"/>
</dbReference>
<evidence type="ECO:0000313" key="4">
    <source>
        <dbReference type="EMBL" id="BDP42131.1"/>
    </source>
</evidence>
<proteinExistence type="predicted"/>
<gene>
    <name evidence="4" type="ORF">DAETH_21000</name>
</gene>
<dbReference type="InterPro" id="IPR050832">
    <property type="entry name" value="Bact_Acetyltransf"/>
</dbReference>
<evidence type="ECO:0000256" key="1">
    <source>
        <dbReference type="ARBA" id="ARBA00022679"/>
    </source>
</evidence>
<dbReference type="RefSeq" id="WP_264774840.1">
    <property type="nucleotide sequence ID" value="NZ_AP026560.1"/>
</dbReference>
<sequence length="188" mass="19780">MTQPVHIRPARPFDAAFAVPLVQATVGRIGLALTGAASDTEAARVLLGFFPLAGNRLSHRNTLIAEGPGGPLGLAVAYPGSEAEALDAPFHERLRALGLPDRIDPEATPGELYLDTLAVAQGARGRGVGGLLLGTVAARARDLSLPRVGLLAGAENRAARLYERHGYRAVGERVVAGERYRHLVLDLT</sequence>
<organism evidence="4 5">
    <name type="scientific">Deinococcus aetherius</name>
    <dbReference type="NCBI Taxonomy" id="200252"/>
    <lineage>
        <taxon>Bacteria</taxon>
        <taxon>Thermotogati</taxon>
        <taxon>Deinococcota</taxon>
        <taxon>Deinococci</taxon>
        <taxon>Deinococcales</taxon>
        <taxon>Deinococcaceae</taxon>
        <taxon>Deinococcus</taxon>
    </lineage>
</organism>
<keyword evidence="2" id="KW-0012">Acyltransferase</keyword>
<dbReference type="InterPro" id="IPR016181">
    <property type="entry name" value="Acyl_CoA_acyltransferase"/>
</dbReference>